<dbReference type="AlphaFoldDB" id="A0A0F8ZNI8"/>
<dbReference type="EMBL" id="LAZR01046926">
    <property type="protein sequence ID" value="KKK95403.1"/>
    <property type="molecule type" value="Genomic_DNA"/>
</dbReference>
<sequence>ISMQFNNIPFNFSQKRLSSASQNGLKVFSNYISQRKCNELDEIIIQSIQLFGSAISNWDLHLRCVNLITILESVFLKDDEDRGMEHKVKARLSKLLSNQQNEKERIKSIVANIYEVRHKMIHKAIRIKIDYKELSEAQKIMINLFLRLIQHYVVLGFTDKARLIEKLNEIKS</sequence>
<name>A0A0F8ZNI8_9ZZZZ</name>
<feature type="non-terminal residue" evidence="1">
    <location>
        <position position="1"/>
    </location>
</feature>
<reference evidence="1" key="1">
    <citation type="journal article" date="2015" name="Nature">
        <title>Complex archaea that bridge the gap between prokaryotes and eukaryotes.</title>
        <authorList>
            <person name="Spang A."/>
            <person name="Saw J.H."/>
            <person name="Jorgensen S.L."/>
            <person name="Zaremba-Niedzwiedzka K."/>
            <person name="Martijn J."/>
            <person name="Lind A.E."/>
            <person name="van Eijk R."/>
            <person name="Schleper C."/>
            <person name="Guy L."/>
            <person name="Ettema T.J."/>
        </authorList>
    </citation>
    <scope>NUCLEOTIDE SEQUENCE</scope>
</reference>
<organism evidence="1">
    <name type="scientific">marine sediment metagenome</name>
    <dbReference type="NCBI Taxonomy" id="412755"/>
    <lineage>
        <taxon>unclassified sequences</taxon>
        <taxon>metagenomes</taxon>
        <taxon>ecological metagenomes</taxon>
    </lineage>
</organism>
<comment type="caution">
    <text evidence="1">The sequence shown here is derived from an EMBL/GenBank/DDBJ whole genome shotgun (WGS) entry which is preliminary data.</text>
</comment>
<evidence type="ECO:0000313" key="1">
    <source>
        <dbReference type="EMBL" id="KKK95403.1"/>
    </source>
</evidence>
<gene>
    <name evidence="1" type="ORF">LCGC14_2673160</name>
</gene>
<accession>A0A0F8ZNI8</accession>
<protein>
    <submittedName>
        <fullName evidence="1">Uncharacterized protein</fullName>
    </submittedName>
</protein>
<proteinExistence type="predicted"/>